<keyword evidence="1" id="KW-1133">Transmembrane helix</keyword>
<evidence type="ECO:0000256" key="1">
    <source>
        <dbReference type="SAM" id="Phobius"/>
    </source>
</evidence>
<sequence length="36" mass="4089">MTKACSVHLEDHRLPLVIYLVEVSISVGFIIKKHLV</sequence>
<dbReference type="EMBL" id="AGNL01000704">
    <property type="protein sequence ID" value="EJK77566.1"/>
    <property type="molecule type" value="Genomic_DNA"/>
</dbReference>
<keyword evidence="1" id="KW-0812">Transmembrane</keyword>
<keyword evidence="3" id="KW-1185">Reference proteome</keyword>
<proteinExistence type="predicted"/>
<organism evidence="2 3">
    <name type="scientific">Thalassiosira oceanica</name>
    <name type="common">Marine diatom</name>
    <dbReference type="NCBI Taxonomy" id="159749"/>
    <lineage>
        <taxon>Eukaryota</taxon>
        <taxon>Sar</taxon>
        <taxon>Stramenopiles</taxon>
        <taxon>Ochrophyta</taxon>
        <taxon>Bacillariophyta</taxon>
        <taxon>Coscinodiscophyceae</taxon>
        <taxon>Thalassiosirophycidae</taxon>
        <taxon>Thalassiosirales</taxon>
        <taxon>Thalassiosiraceae</taxon>
        <taxon>Thalassiosira</taxon>
    </lineage>
</organism>
<comment type="caution">
    <text evidence="2">The sequence shown here is derived from an EMBL/GenBank/DDBJ whole genome shotgun (WGS) entry which is preliminary data.</text>
</comment>
<evidence type="ECO:0000313" key="3">
    <source>
        <dbReference type="Proteomes" id="UP000266841"/>
    </source>
</evidence>
<protein>
    <submittedName>
        <fullName evidence="2">Uncharacterized protein</fullName>
    </submittedName>
</protein>
<dbReference type="AlphaFoldDB" id="K0TP14"/>
<gene>
    <name evidence="2" type="ORF">THAOC_00593</name>
</gene>
<keyword evidence="1" id="KW-0472">Membrane</keyword>
<name>K0TP14_THAOC</name>
<accession>K0TP14</accession>
<evidence type="ECO:0000313" key="2">
    <source>
        <dbReference type="EMBL" id="EJK77566.1"/>
    </source>
</evidence>
<reference evidence="2 3" key="1">
    <citation type="journal article" date="2012" name="Genome Biol.">
        <title>Genome and low-iron response of an oceanic diatom adapted to chronic iron limitation.</title>
        <authorList>
            <person name="Lommer M."/>
            <person name="Specht M."/>
            <person name="Roy A.S."/>
            <person name="Kraemer L."/>
            <person name="Andreson R."/>
            <person name="Gutowska M.A."/>
            <person name="Wolf J."/>
            <person name="Bergner S.V."/>
            <person name="Schilhabel M.B."/>
            <person name="Klostermeier U.C."/>
            <person name="Beiko R.G."/>
            <person name="Rosenstiel P."/>
            <person name="Hippler M."/>
            <person name="Laroche J."/>
        </authorList>
    </citation>
    <scope>NUCLEOTIDE SEQUENCE [LARGE SCALE GENOMIC DNA]</scope>
    <source>
        <strain evidence="2 3">CCMP1005</strain>
    </source>
</reference>
<dbReference type="Proteomes" id="UP000266841">
    <property type="component" value="Unassembled WGS sequence"/>
</dbReference>
<feature type="transmembrane region" description="Helical" evidence="1">
    <location>
        <begin position="12"/>
        <end position="31"/>
    </location>
</feature>
<feature type="non-terminal residue" evidence="2">
    <location>
        <position position="36"/>
    </location>
</feature>